<dbReference type="EMBL" id="BAAAWD010000006">
    <property type="protein sequence ID" value="GAA3003180.1"/>
    <property type="molecule type" value="Genomic_DNA"/>
</dbReference>
<evidence type="ECO:0000259" key="1">
    <source>
        <dbReference type="Pfam" id="PF08242"/>
    </source>
</evidence>
<dbReference type="RefSeq" id="WP_344893097.1">
    <property type="nucleotide sequence ID" value="NZ_BAAAWD010000006.1"/>
</dbReference>
<dbReference type="PANTHER" id="PTHR43591">
    <property type="entry name" value="METHYLTRANSFERASE"/>
    <property type="match status" value="1"/>
</dbReference>
<dbReference type="InterPro" id="IPR013217">
    <property type="entry name" value="Methyltransf_12"/>
</dbReference>
<reference evidence="3" key="1">
    <citation type="journal article" date="2019" name="Int. J. Syst. Evol. Microbiol.">
        <title>The Global Catalogue of Microorganisms (GCM) 10K type strain sequencing project: providing services to taxonomists for standard genome sequencing and annotation.</title>
        <authorList>
            <consortium name="The Broad Institute Genomics Platform"/>
            <consortium name="The Broad Institute Genome Sequencing Center for Infectious Disease"/>
            <person name="Wu L."/>
            <person name="Ma J."/>
        </authorList>
    </citation>
    <scope>NUCLEOTIDE SEQUENCE [LARGE SCALE GENOMIC DNA]</scope>
    <source>
        <strain evidence="3">JCM 3106</strain>
    </source>
</reference>
<keyword evidence="2" id="KW-0489">Methyltransferase</keyword>
<feature type="domain" description="Methyltransferase type 12" evidence="1">
    <location>
        <begin position="56"/>
        <end position="144"/>
    </location>
</feature>
<dbReference type="SUPFAM" id="SSF53335">
    <property type="entry name" value="S-adenosyl-L-methionine-dependent methyltransferases"/>
    <property type="match status" value="1"/>
</dbReference>
<evidence type="ECO:0000313" key="2">
    <source>
        <dbReference type="EMBL" id="GAA3003180.1"/>
    </source>
</evidence>
<dbReference type="Proteomes" id="UP001499930">
    <property type="component" value="Unassembled WGS sequence"/>
</dbReference>
<dbReference type="Pfam" id="PF08242">
    <property type="entry name" value="Methyltransf_12"/>
    <property type="match status" value="1"/>
</dbReference>
<gene>
    <name evidence="2" type="ORF">GCM10017559_25700</name>
</gene>
<sequence>MTGQNVVNVSADASTYVFDNDGDHSGDQHRHLARLLDPLTFGRLESAGVGPGWNCLEVGAGGGSVALWLAERVAPHGHVLATDIKPGLIPSREGLTVVRHDIVADPLPEGAFDLIHARLVLSHLPRRDRVLRRLCAALRPGGLLQLDEIDITRWAEPSVPDGHEVYGAYVRAMARVLGTAGSDPTWGARVAGEMARAGLVDVDPVRWTEVWRPGSAGLDLMISNSRHLQDRLVEAGMTPDRLREVREVMSAPGFSAPSFDIHSVLARRAFGG</sequence>
<dbReference type="GO" id="GO:0032259">
    <property type="term" value="P:methylation"/>
    <property type="evidence" value="ECO:0007669"/>
    <property type="project" value="UniProtKB-KW"/>
</dbReference>
<organism evidence="2 3">
    <name type="scientific">Streptosporangium longisporum</name>
    <dbReference type="NCBI Taxonomy" id="46187"/>
    <lineage>
        <taxon>Bacteria</taxon>
        <taxon>Bacillati</taxon>
        <taxon>Actinomycetota</taxon>
        <taxon>Actinomycetes</taxon>
        <taxon>Streptosporangiales</taxon>
        <taxon>Streptosporangiaceae</taxon>
        <taxon>Streptosporangium</taxon>
    </lineage>
</organism>
<keyword evidence="3" id="KW-1185">Reference proteome</keyword>
<dbReference type="CDD" id="cd02440">
    <property type="entry name" value="AdoMet_MTases"/>
    <property type="match status" value="1"/>
</dbReference>
<keyword evidence="2" id="KW-0808">Transferase</keyword>
<proteinExistence type="predicted"/>
<dbReference type="Gene3D" id="3.40.50.150">
    <property type="entry name" value="Vaccinia Virus protein VP39"/>
    <property type="match status" value="1"/>
</dbReference>
<accession>A0ABP6KDF0</accession>
<protein>
    <submittedName>
        <fullName evidence="2">Methyltransferase domain-containing protein</fullName>
    </submittedName>
</protein>
<dbReference type="InterPro" id="IPR029063">
    <property type="entry name" value="SAM-dependent_MTases_sf"/>
</dbReference>
<comment type="caution">
    <text evidence="2">The sequence shown here is derived from an EMBL/GenBank/DDBJ whole genome shotgun (WGS) entry which is preliminary data.</text>
</comment>
<dbReference type="GO" id="GO:0008168">
    <property type="term" value="F:methyltransferase activity"/>
    <property type="evidence" value="ECO:0007669"/>
    <property type="project" value="UniProtKB-KW"/>
</dbReference>
<evidence type="ECO:0000313" key="3">
    <source>
        <dbReference type="Proteomes" id="UP001499930"/>
    </source>
</evidence>
<name>A0ABP6KDF0_9ACTN</name>